<sequence length="255" mass="26932">MVDGARAGRRVDWLTSHSSGGCCCWCCSWAVLGGASSDRRDRLAQSSVELRQSKVDDGFCLAAALAATQQRPQAQAARGRSTQHAGRAASSRSAAAGRNAAEPENEEVDTCGPCTPIYLPDSETPPRTCLSLCCCKAREARGAWGHPSLLAQTAKGEVVTVPAAPPPPTTTRTIAARPHRISAARLPLLPRCHAGRPPEVTSGGALLQLQLPVRVRACERHAKNLCAASSACRRASYPYSTTHVPTPLQPALDQP</sequence>
<proteinExistence type="predicted"/>
<dbReference type="Proteomes" id="UP000774617">
    <property type="component" value="Unassembled WGS sequence"/>
</dbReference>
<protein>
    <submittedName>
        <fullName evidence="2">Uncharacterized protein</fullName>
    </submittedName>
</protein>
<reference evidence="2 3" key="1">
    <citation type="journal article" date="2021" name="Nat. Commun.">
        <title>Genetic determinants of endophytism in the Arabidopsis root mycobiome.</title>
        <authorList>
            <person name="Mesny F."/>
            <person name="Miyauchi S."/>
            <person name="Thiergart T."/>
            <person name="Pickel B."/>
            <person name="Atanasova L."/>
            <person name="Karlsson M."/>
            <person name="Huettel B."/>
            <person name="Barry K.W."/>
            <person name="Haridas S."/>
            <person name="Chen C."/>
            <person name="Bauer D."/>
            <person name="Andreopoulos W."/>
            <person name="Pangilinan J."/>
            <person name="LaButti K."/>
            <person name="Riley R."/>
            <person name="Lipzen A."/>
            <person name="Clum A."/>
            <person name="Drula E."/>
            <person name="Henrissat B."/>
            <person name="Kohler A."/>
            <person name="Grigoriev I.V."/>
            <person name="Martin F.M."/>
            <person name="Hacquard S."/>
        </authorList>
    </citation>
    <scope>NUCLEOTIDE SEQUENCE [LARGE SCALE GENOMIC DNA]</scope>
    <source>
        <strain evidence="2 3">MPI-SDFR-AT-0080</strain>
    </source>
</reference>
<comment type="caution">
    <text evidence="2">The sequence shown here is derived from an EMBL/GenBank/DDBJ whole genome shotgun (WGS) entry which is preliminary data.</text>
</comment>
<gene>
    <name evidence="2" type="ORF">B0J12DRAFT_230628</name>
</gene>
<evidence type="ECO:0000313" key="3">
    <source>
        <dbReference type="Proteomes" id="UP000774617"/>
    </source>
</evidence>
<dbReference type="EMBL" id="JAGTJR010000003">
    <property type="protein sequence ID" value="KAH7062220.1"/>
    <property type="molecule type" value="Genomic_DNA"/>
</dbReference>
<organism evidence="2 3">
    <name type="scientific">Macrophomina phaseolina</name>
    <dbReference type="NCBI Taxonomy" id="35725"/>
    <lineage>
        <taxon>Eukaryota</taxon>
        <taxon>Fungi</taxon>
        <taxon>Dikarya</taxon>
        <taxon>Ascomycota</taxon>
        <taxon>Pezizomycotina</taxon>
        <taxon>Dothideomycetes</taxon>
        <taxon>Dothideomycetes incertae sedis</taxon>
        <taxon>Botryosphaeriales</taxon>
        <taxon>Botryosphaeriaceae</taxon>
        <taxon>Macrophomina</taxon>
    </lineage>
</organism>
<name>A0ABQ8GPU8_9PEZI</name>
<keyword evidence="3" id="KW-1185">Reference proteome</keyword>
<evidence type="ECO:0000256" key="1">
    <source>
        <dbReference type="SAM" id="MobiDB-lite"/>
    </source>
</evidence>
<feature type="compositionally biased region" description="Low complexity" evidence="1">
    <location>
        <begin position="85"/>
        <end position="100"/>
    </location>
</feature>
<evidence type="ECO:0000313" key="2">
    <source>
        <dbReference type="EMBL" id="KAH7062220.1"/>
    </source>
</evidence>
<accession>A0ABQ8GPU8</accession>
<feature type="region of interest" description="Disordered" evidence="1">
    <location>
        <begin position="71"/>
        <end position="109"/>
    </location>
</feature>